<evidence type="ECO:0000256" key="1">
    <source>
        <dbReference type="SAM" id="MobiDB-lite"/>
    </source>
</evidence>
<evidence type="ECO:0000256" key="2">
    <source>
        <dbReference type="SAM" id="Phobius"/>
    </source>
</evidence>
<sequence length="428" mass="46211">MLCVMPRQEEHLREGVSWKHSSSDYNRTGGRLNAIGGPFTRPAHPLRDPTLTPTFLAIPSLLSLSKMSTRHSFLSTTGLIRPISTASFASAADAYLPDQFAPSCVPTPRRTRKSAVPPPQPKPALTTRAGIIPLGPTFLVCMAVALSLLFIGTISLAFIADEDKPPATAAVLNDVAANTPGIVLFGESVDVDVDEPSVTIRWTIIGCGQGFVLQGSEGSHGTDQCGLPPMPLRFFVDGNDEPAATYNPNLLPFFNRSGQRHSIQNMFQFDADHVLDVHEARFYPFDTYLLTTSIRAMSAADNTTLPIQSLGTISLTSNFETISTDVASFVAASNGSDSTVPTRDLNLRITRPAEARVYALLLFGSSWMLAHSTICLVALGWRADRQEKVLQYLVVAFAITLLVPQMRNAMPDAPGFDGVLIGELSAHS</sequence>
<evidence type="ECO:0000313" key="3">
    <source>
        <dbReference type="EMBL" id="PIL22479.1"/>
    </source>
</evidence>
<organism evidence="3 4">
    <name type="scientific">Ganoderma sinense ZZ0214-1</name>
    <dbReference type="NCBI Taxonomy" id="1077348"/>
    <lineage>
        <taxon>Eukaryota</taxon>
        <taxon>Fungi</taxon>
        <taxon>Dikarya</taxon>
        <taxon>Basidiomycota</taxon>
        <taxon>Agaricomycotina</taxon>
        <taxon>Agaricomycetes</taxon>
        <taxon>Polyporales</taxon>
        <taxon>Polyporaceae</taxon>
        <taxon>Ganoderma</taxon>
    </lineage>
</organism>
<proteinExistence type="predicted"/>
<protein>
    <submittedName>
        <fullName evidence="3">Uncharacterized protein</fullName>
    </submittedName>
</protein>
<keyword evidence="4" id="KW-1185">Reference proteome</keyword>
<feature type="transmembrane region" description="Helical" evidence="2">
    <location>
        <begin position="137"/>
        <end position="159"/>
    </location>
</feature>
<dbReference type="STRING" id="1077348.A0A2G8RLT6"/>
<feature type="region of interest" description="Disordered" evidence="1">
    <location>
        <begin position="103"/>
        <end position="124"/>
    </location>
</feature>
<dbReference type="EMBL" id="AYKW01000069">
    <property type="protein sequence ID" value="PIL22479.1"/>
    <property type="molecule type" value="Genomic_DNA"/>
</dbReference>
<dbReference type="Proteomes" id="UP000230002">
    <property type="component" value="Unassembled WGS sequence"/>
</dbReference>
<keyword evidence="2" id="KW-0472">Membrane</keyword>
<evidence type="ECO:0000313" key="4">
    <source>
        <dbReference type="Proteomes" id="UP000230002"/>
    </source>
</evidence>
<dbReference type="AlphaFoldDB" id="A0A2G8RLT6"/>
<accession>A0A2G8RLT6</accession>
<comment type="caution">
    <text evidence="3">The sequence shown here is derived from an EMBL/GenBank/DDBJ whole genome shotgun (WGS) entry which is preliminary data.</text>
</comment>
<dbReference type="OrthoDB" id="2117972at2759"/>
<feature type="transmembrane region" description="Helical" evidence="2">
    <location>
        <begin position="389"/>
        <end position="406"/>
    </location>
</feature>
<feature type="transmembrane region" description="Helical" evidence="2">
    <location>
        <begin position="357"/>
        <end position="383"/>
    </location>
</feature>
<reference evidence="3 4" key="1">
    <citation type="journal article" date="2015" name="Sci. Rep.">
        <title>Chromosome-level genome map provides insights into diverse defense mechanisms in the medicinal fungus Ganoderma sinense.</title>
        <authorList>
            <person name="Zhu Y."/>
            <person name="Xu J."/>
            <person name="Sun C."/>
            <person name="Zhou S."/>
            <person name="Xu H."/>
            <person name="Nelson D.R."/>
            <person name="Qian J."/>
            <person name="Song J."/>
            <person name="Luo H."/>
            <person name="Xiang L."/>
            <person name="Li Y."/>
            <person name="Xu Z."/>
            <person name="Ji A."/>
            <person name="Wang L."/>
            <person name="Lu S."/>
            <person name="Hayward A."/>
            <person name="Sun W."/>
            <person name="Li X."/>
            <person name="Schwartz D.C."/>
            <person name="Wang Y."/>
            <person name="Chen S."/>
        </authorList>
    </citation>
    <scope>NUCLEOTIDE SEQUENCE [LARGE SCALE GENOMIC DNA]</scope>
    <source>
        <strain evidence="3 4">ZZ0214-1</strain>
    </source>
</reference>
<keyword evidence="2" id="KW-0812">Transmembrane</keyword>
<keyword evidence="2" id="KW-1133">Transmembrane helix</keyword>
<gene>
    <name evidence="3" type="ORF">GSI_15167</name>
</gene>
<name>A0A2G8RLT6_9APHY</name>